<keyword evidence="3" id="KW-1185">Reference proteome</keyword>
<keyword evidence="1" id="KW-1133">Transmembrane helix</keyword>
<accession>A0AAE3DW29</accession>
<proteinExistence type="predicted"/>
<feature type="transmembrane region" description="Helical" evidence="1">
    <location>
        <begin position="12"/>
        <end position="31"/>
    </location>
</feature>
<evidence type="ECO:0000313" key="2">
    <source>
        <dbReference type="EMBL" id="MCC2209192.1"/>
    </source>
</evidence>
<name>A0AAE3DW29_9FIRM</name>
<gene>
    <name evidence="2" type="ORF">LKE05_00030</name>
</gene>
<evidence type="ECO:0000313" key="3">
    <source>
        <dbReference type="Proteomes" id="UP001198242"/>
    </source>
</evidence>
<keyword evidence="1" id="KW-0472">Membrane</keyword>
<dbReference type="RefSeq" id="WP_117968939.1">
    <property type="nucleotide sequence ID" value="NZ_JAJEQM010000001.1"/>
</dbReference>
<dbReference type="EMBL" id="JAJEQM010000001">
    <property type="protein sequence ID" value="MCC2209192.1"/>
    <property type="molecule type" value="Genomic_DNA"/>
</dbReference>
<keyword evidence="1" id="KW-0812">Transmembrane</keyword>
<dbReference type="Proteomes" id="UP001198242">
    <property type="component" value="Unassembled WGS sequence"/>
</dbReference>
<protein>
    <submittedName>
        <fullName evidence="2">Uncharacterized protein</fullName>
    </submittedName>
</protein>
<comment type="caution">
    <text evidence="2">The sequence shown here is derived from an EMBL/GenBank/DDBJ whole genome shotgun (WGS) entry which is preliminary data.</text>
</comment>
<evidence type="ECO:0000256" key="1">
    <source>
        <dbReference type="SAM" id="Phobius"/>
    </source>
</evidence>
<organism evidence="2 3">
    <name type="scientific">Hominilimicola fabiformis</name>
    <dbReference type="NCBI Taxonomy" id="2885356"/>
    <lineage>
        <taxon>Bacteria</taxon>
        <taxon>Bacillati</taxon>
        <taxon>Bacillota</taxon>
        <taxon>Clostridia</taxon>
        <taxon>Eubacteriales</taxon>
        <taxon>Oscillospiraceae</taxon>
        <taxon>Hominilimicola</taxon>
    </lineage>
</organism>
<dbReference type="AlphaFoldDB" id="A0AAE3DW29"/>
<sequence>MKNAFSLKKPAFSGIGFITAIFIFGIALFITMEYYHIFTIKESVETDISRALNISVTMAVQDMDWVQHNSVMDTQKAQREFKTYLTEDMKLNDEYEKYADDGSFQYQIIIDETDIQKSPAKYSITGRIRMQPVTVRSILPKSFDIPFKLSSNNIRTDD</sequence>
<reference evidence="2 3" key="1">
    <citation type="submission" date="2021-10" db="EMBL/GenBank/DDBJ databases">
        <title>Anaerobic single-cell dispensing facilitates the cultivation of human gut bacteria.</title>
        <authorList>
            <person name="Afrizal A."/>
        </authorList>
    </citation>
    <scope>NUCLEOTIDE SEQUENCE [LARGE SCALE GENOMIC DNA]</scope>
    <source>
        <strain evidence="2 3">CLA-AA-H232</strain>
    </source>
</reference>